<feature type="transmembrane region" description="Helical" evidence="1">
    <location>
        <begin position="20"/>
        <end position="41"/>
    </location>
</feature>
<sequence>MKITKKINNWLETHAAAPAYGGWVLAGISVCYLGAGINTMAGCM</sequence>
<dbReference type="EMBL" id="AP018316">
    <property type="protein sequence ID" value="BAZ83842.1"/>
    <property type="molecule type" value="Genomic_DNA"/>
</dbReference>
<keyword evidence="1" id="KW-0472">Membrane</keyword>
<keyword evidence="3" id="KW-1185">Reference proteome</keyword>
<reference evidence="2 3" key="1">
    <citation type="submission" date="2017-06" db="EMBL/GenBank/DDBJ databases">
        <title>Genome sequencing of cyanobaciteial culture collection at National Institute for Environmental Studies (NIES).</title>
        <authorList>
            <person name="Hirose Y."/>
            <person name="Shimura Y."/>
            <person name="Fujisawa T."/>
            <person name="Nakamura Y."/>
            <person name="Kawachi M."/>
        </authorList>
    </citation>
    <scope>NUCLEOTIDE SEQUENCE [LARGE SCALE GENOMIC DNA]</scope>
    <source>
        <strain evidence="2 3">NIES-806</strain>
    </source>
</reference>
<dbReference type="Proteomes" id="UP000218702">
    <property type="component" value="Chromosome"/>
</dbReference>
<keyword evidence="1" id="KW-0812">Transmembrane</keyword>
<accession>A0A1Z4UX52</accession>
<evidence type="ECO:0000256" key="1">
    <source>
        <dbReference type="SAM" id="Phobius"/>
    </source>
</evidence>
<protein>
    <submittedName>
        <fullName evidence="2">Uncharacterized protein</fullName>
    </submittedName>
</protein>
<name>A0A1Z4UX52_9CYAN</name>
<gene>
    <name evidence="2" type="ORF">NIES806_00220</name>
</gene>
<organism evidence="2 3">
    <name type="scientific">Dolichospermum compactum NIES-806</name>
    <dbReference type="NCBI Taxonomy" id="1973481"/>
    <lineage>
        <taxon>Bacteria</taxon>
        <taxon>Bacillati</taxon>
        <taxon>Cyanobacteriota</taxon>
        <taxon>Cyanophyceae</taxon>
        <taxon>Nostocales</taxon>
        <taxon>Aphanizomenonaceae</taxon>
        <taxon>Dolichospermum</taxon>
        <taxon>Dolichospermum compactum</taxon>
    </lineage>
</organism>
<dbReference type="AlphaFoldDB" id="A0A1Z4UX52"/>
<keyword evidence="1" id="KW-1133">Transmembrane helix</keyword>
<evidence type="ECO:0000313" key="3">
    <source>
        <dbReference type="Proteomes" id="UP000218702"/>
    </source>
</evidence>
<proteinExistence type="predicted"/>
<dbReference type="KEGG" id="dcm:NIES806_00220"/>
<evidence type="ECO:0000313" key="2">
    <source>
        <dbReference type="EMBL" id="BAZ83842.1"/>
    </source>
</evidence>